<proteinExistence type="predicted"/>
<evidence type="ECO:0000313" key="1">
    <source>
        <dbReference type="EMBL" id="CAG8684597.1"/>
    </source>
</evidence>
<accession>A0ACA9P103</accession>
<keyword evidence="2" id="KW-1185">Reference proteome</keyword>
<gene>
    <name evidence="1" type="ORF">ACOLOM_LOCUS9493</name>
</gene>
<comment type="caution">
    <text evidence="1">The sequence shown here is derived from an EMBL/GenBank/DDBJ whole genome shotgun (WGS) entry which is preliminary data.</text>
</comment>
<evidence type="ECO:0000313" key="2">
    <source>
        <dbReference type="Proteomes" id="UP000789525"/>
    </source>
</evidence>
<dbReference type="Proteomes" id="UP000789525">
    <property type="component" value="Unassembled WGS sequence"/>
</dbReference>
<name>A0ACA9P103_9GLOM</name>
<feature type="non-terminal residue" evidence="1">
    <location>
        <position position="1"/>
    </location>
</feature>
<dbReference type="EMBL" id="CAJVPT010027684">
    <property type="protein sequence ID" value="CAG8684597.1"/>
    <property type="molecule type" value="Genomic_DNA"/>
</dbReference>
<protein>
    <submittedName>
        <fullName evidence="1">14967_t:CDS:1</fullName>
    </submittedName>
</protein>
<sequence>KKKQNSAGNSPSASHNGRPSVSAEVTRQSRRDSAMSEAWPTAELAADPILQQEAIAEEKDPYLVTFDENDPLDPKLADAETISLIAGYCVGPFVWAPTSESVGRRPMFIIGFLGYFAFQIACAVAPNGVALLLFRFFGGCFAACPLTNSGAVLAGTPIDEALLPPSSPSLPLQYGPALGPIVGGYIELAGVKWQWLFWILSIFSGLCLLLIIFTIPETYGPVILAQKARKLRESTNDPRWKAPIELEEFIYGLLYLLFLAYPVVFVGGHHLNAGESGLTFLPIFIGGIIGDILVSSTFIVPQERCPNHFYLQYVFVFAPKYAKVSEQYGGKAPPEARLPMAKWGGPILAISMFWFGWTSYTSISLWAPVLAGLGVGLSLIMLFLSLFNYIIDAYILVAASALASSTVVRSAFGAGFPVSSSLFPSAASCPVHATLLATHPQMYEKLDPRIASTVLAACVVLLCPVPFIFEKYGPRIRKNSKYGISD</sequence>
<organism evidence="1 2">
    <name type="scientific">Acaulospora colombiana</name>
    <dbReference type="NCBI Taxonomy" id="27376"/>
    <lineage>
        <taxon>Eukaryota</taxon>
        <taxon>Fungi</taxon>
        <taxon>Fungi incertae sedis</taxon>
        <taxon>Mucoromycota</taxon>
        <taxon>Glomeromycotina</taxon>
        <taxon>Glomeromycetes</taxon>
        <taxon>Diversisporales</taxon>
        <taxon>Acaulosporaceae</taxon>
        <taxon>Acaulospora</taxon>
    </lineage>
</organism>
<reference evidence="1" key="1">
    <citation type="submission" date="2021-06" db="EMBL/GenBank/DDBJ databases">
        <authorList>
            <person name="Kallberg Y."/>
            <person name="Tangrot J."/>
            <person name="Rosling A."/>
        </authorList>
    </citation>
    <scope>NUCLEOTIDE SEQUENCE</scope>
    <source>
        <strain evidence="1">CL356</strain>
    </source>
</reference>